<reference evidence="1 2" key="1">
    <citation type="journal article" date="2015" name="Proc. Natl. Acad. Sci. U.S.A.">
        <title>The resurrection genome of Boea hygrometrica: A blueprint for survival of dehydration.</title>
        <authorList>
            <person name="Xiao L."/>
            <person name="Yang G."/>
            <person name="Zhang L."/>
            <person name="Yang X."/>
            <person name="Zhao S."/>
            <person name="Ji Z."/>
            <person name="Zhou Q."/>
            <person name="Hu M."/>
            <person name="Wang Y."/>
            <person name="Chen M."/>
            <person name="Xu Y."/>
            <person name="Jin H."/>
            <person name="Xiao X."/>
            <person name="Hu G."/>
            <person name="Bao F."/>
            <person name="Hu Y."/>
            <person name="Wan P."/>
            <person name="Li L."/>
            <person name="Deng X."/>
            <person name="Kuang T."/>
            <person name="Xiang C."/>
            <person name="Zhu J.K."/>
            <person name="Oliver M.J."/>
            <person name="He Y."/>
        </authorList>
    </citation>
    <scope>NUCLEOTIDE SEQUENCE [LARGE SCALE GENOMIC DNA]</scope>
    <source>
        <strain evidence="2">cv. XS01</strain>
    </source>
</reference>
<dbReference type="Proteomes" id="UP000250235">
    <property type="component" value="Unassembled WGS sequence"/>
</dbReference>
<organism evidence="1 2">
    <name type="scientific">Dorcoceras hygrometricum</name>
    <dbReference type="NCBI Taxonomy" id="472368"/>
    <lineage>
        <taxon>Eukaryota</taxon>
        <taxon>Viridiplantae</taxon>
        <taxon>Streptophyta</taxon>
        <taxon>Embryophyta</taxon>
        <taxon>Tracheophyta</taxon>
        <taxon>Spermatophyta</taxon>
        <taxon>Magnoliopsida</taxon>
        <taxon>eudicotyledons</taxon>
        <taxon>Gunneridae</taxon>
        <taxon>Pentapetalae</taxon>
        <taxon>asterids</taxon>
        <taxon>lamiids</taxon>
        <taxon>Lamiales</taxon>
        <taxon>Gesneriaceae</taxon>
        <taxon>Didymocarpoideae</taxon>
        <taxon>Trichosporeae</taxon>
        <taxon>Loxocarpinae</taxon>
        <taxon>Dorcoceras</taxon>
    </lineage>
</organism>
<dbReference type="EMBL" id="KV002490">
    <property type="protein sequence ID" value="KZV37789.1"/>
    <property type="molecule type" value="Genomic_DNA"/>
</dbReference>
<dbReference type="AlphaFoldDB" id="A0A2Z7BTP5"/>
<accession>A0A2Z7BTP5</accession>
<evidence type="ECO:0000313" key="1">
    <source>
        <dbReference type="EMBL" id="KZV37789.1"/>
    </source>
</evidence>
<protein>
    <submittedName>
        <fullName evidence="1">Ninja-family protein Os03g0419100-like</fullName>
    </submittedName>
</protein>
<evidence type="ECO:0000313" key="2">
    <source>
        <dbReference type="Proteomes" id="UP000250235"/>
    </source>
</evidence>
<proteinExistence type="predicted"/>
<keyword evidence="2" id="KW-1185">Reference proteome</keyword>
<name>A0A2Z7BTP5_9LAMI</name>
<gene>
    <name evidence="1" type="ORF">F511_23885</name>
</gene>
<sequence length="133" mass="14774">MVVGGCSTLGIPCGWSGSACLHVDDEPHLFSVHARVALESPMTLPHVIDDSFVWLPAPGSDQFHEGIGTSTVERLDRNLIRSTTRISNPSPVCTRKPTKISLMESPRRDGRNKFQWWRATTAREEGRGEEFAE</sequence>